<sequence>MTEPTAPPRLRLLGPAELGSPAAPVGSPRESVVLAVLALDANREVAADRLVDALWGEQPPATARSQVQICVSALRRRLRDAGGFATITTRAPGYRLDVAADDLDLTRFAELAVRARTDDDACEAALALWRGPAFAGLDSEALTRAATRLAERRLDLVEQRVRARLERGDDVLPELTALVDEHPLRENLHLLLMRALHRGGGRAEALTAFRRARDVLVDELGVEPGPELRELQAAILAGEQPAVQAVVATPVPRQLPAPAANFTGRDAALRAIGARLCGPADPQTPFAVRVVGISGAGGVGKSALAVRAAHELSAHFPDGQLYADLHDDSAEDSTTWSARVLGSFLRALGMAEELLPRDPRERAELYRTRLAGRRVLVVLDGVRREADVLPLLPGSAGCAVLTTSRARLTGLPGAAGVQLDVLEDDVALRLLATFVGEDRLTAEPEAAEALVAACDRLPLALSIAGAKLASRDHWALGDLLDRLTDEKRRLDELSFRGVQLRSTIALSYHGLSEPARSLFRRMATPQHPDLPHWAPGALLDVPHVTAEDALAELLEANLIADGAPSSALSRRWRFHDLVRVFATERASAEDGVAEHAAALRRLGAGWLGLAEQARRPEFGDRLDLRGSAPRREPPASATAVVRRAPLQWVDEERFALVAAVREAAAAEWDDLCWELAVTAAALFEIRGYFDDWREIAQLAITAADRAGDAAGAAAARHSLGALLVHQGRPEDAARVLEPALAGFRAAGIGHGVGATLRQLATVRRLNGDLAAARACATEALPLLHAAGDRSGEAHARSELARLDLDDRALGDAAGQVAEALRLAREAGASRTEAQILYRSADVELAAGHVGAAGVAVDRVLEIASGLGDRIGVGYALFGQGRVAVAAGDAVTAVTRFTEAVTVAGVTGDRHLQARAHRRLGELAEDAATAAEHTRRAERLLADVAQHASGHR</sequence>
<dbReference type="InterPro" id="IPR016032">
    <property type="entry name" value="Sig_transdc_resp-reg_C-effctor"/>
</dbReference>
<protein>
    <submittedName>
        <fullName evidence="9">BTAD domain-containing putative transcriptional regulator</fullName>
    </submittedName>
</protein>
<dbReference type="InterPro" id="IPR036388">
    <property type="entry name" value="WH-like_DNA-bd_sf"/>
</dbReference>
<dbReference type="SMART" id="SM00862">
    <property type="entry name" value="Trans_reg_C"/>
    <property type="match status" value="1"/>
</dbReference>
<evidence type="ECO:0000256" key="1">
    <source>
        <dbReference type="ARBA" id="ARBA00005820"/>
    </source>
</evidence>
<dbReference type="InterPro" id="IPR042197">
    <property type="entry name" value="Apaf_helical"/>
</dbReference>
<dbReference type="PANTHER" id="PTHR35807">
    <property type="entry name" value="TRANSCRIPTIONAL REGULATOR REDD-RELATED"/>
    <property type="match status" value="1"/>
</dbReference>
<accession>A0ABU5RB72</accession>
<dbReference type="InterPro" id="IPR051677">
    <property type="entry name" value="AfsR-DnrI-RedD_regulator"/>
</dbReference>
<keyword evidence="4 6" id="KW-0238">DNA-binding</keyword>
<dbReference type="Pfam" id="PF03704">
    <property type="entry name" value="BTAD"/>
    <property type="match status" value="1"/>
</dbReference>
<name>A0ABU5RB72_9PSEU</name>
<gene>
    <name evidence="9" type="ORF">VA596_26020</name>
</gene>
<dbReference type="InterPro" id="IPR002182">
    <property type="entry name" value="NB-ARC"/>
</dbReference>
<dbReference type="CDD" id="cd15831">
    <property type="entry name" value="BTAD"/>
    <property type="match status" value="1"/>
</dbReference>
<dbReference type="PANTHER" id="PTHR35807:SF1">
    <property type="entry name" value="TRANSCRIPTIONAL REGULATOR REDD"/>
    <property type="match status" value="1"/>
</dbReference>
<feature type="DNA-binding region" description="OmpR/PhoB-type" evidence="6">
    <location>
        <begin position="1"/>
        <end position="98"/>
    </location>
</feature>
<dbReference type="SUPFAM" id="SSF46894">
    <property type="entry name" value="C-terminal effector domain of the bipartite response regulators"/>
    <property type="match status" value="1"/>
</dbReference>
<evidence type="ECO:0000256" key="2">
    <source>
        <dbReference type="ARBA" id="ARBA00022737"/>
    </source>
</evidence>
<organism evidence="9 10">
    <name type="scientific">Amycolatopsis heterodermiae</name>
    <dbReference type="NCBI Taxonomy" id="3110235"/>
    <lineage>
        <taxon>Bacteria</taxon>
        <taxon>Bacillati</taxon>
        <taxon>Actinomycetota</taxon>
        <taxon>Actinomycetes</taxon>
        <taxon>Pseudonocardiales</taxon>
        <taxon>Pseudonocardiaceae</taxon>
        <taxon>Amycolatopsis</taxon>
    </lineage>
</organism>
<evidence type="ECO:0000256" key="4">
    <source>
        <dbReference type="ARBA" id="ARBA00023125"/>
    </source>
</evidence>
<evidence type="ECO:0000256" key="5">
    <source>
        <dbReference type="ARBA" id="ARBA00023163"/>
    </source>
</evidence>
<dbReference type="EMBL" id="JAYFSI010000006">
    <property type="protein sequence ID" value="MEA5363014.1"/>
    <property type="molecule type" value="Genomic_DNA"/>
</dbReference>
<comment type="similarity">
    <text evidence="1">Belongs to the AfsR/DnrI/RedD regulatory family.</text>
</comment>
<keyword evidence="10" id="KW-1185">Reference proteome</keyword>
<dbReference type="SMART" id="SM01043">
    <property type="entry name" value="BTAD"/>
    <property type="match status" value="1"/>
</dbReference>
<dbReference type="InterPro" id="IPR027417">
    <property type="entry name" value="P-loop_NTPase"/>
</dbReference>
<feature type="region of interest" description="Disordered" evidence="7">
    <location>
        <begin position="1"/>
        <end position="26"/>
    </location>
</feature>
<dbReference type="RefSeq" id="WP_323330770.1">
    <property type="nucleotide sequence ID" value="NZ_JAYFSI010000006.1"/>
</dbReference>
<dbReference type="InterPro" id="IPR001867">
    <property type="entry name" value="OmpR/PhoB-type_DNA-bd"/>
</dbReference>
<comment type="caution">
    <text evidence="9">The sequence shown here is derived from an EMBL/GenBank/DDBJ whole genome shotgun (WGS) entry which is preliminary data.</text>
</comment>
<dbReference type="SUPFAM" id="SSF48452">
    <property type="entry name" value="TPR-like"/>
    <property type="match status" value="2"/>
</dbReference>
<dbReference type="PROSITE" id="PS51755">
    <property type="entry name" value="OMPR_PHOB"/>
    <property type="match status" value="1"/>
</dbReference>
<reference evidence="9 10" key="1">
    <citation type="submission" date="2023-12" db="EMBL/GenBank/DDBJ databases">
        <title>Amycolatopsis sp. V23-08.</title>
        <authorList>
            <person name="Somphong A."/>
        </authorList>
    </citation>
    <scope>NUCLEOTIDE SEQUENCE [LARGE SCALE GENOMIC DNA]</scope>
    <source>
        <strain evidence="9 10">V23-08</strain>
    </source>
</reference>
<proteinExistence type="inferred from homology"/>
<evidence type="ECO:0000256" key="3">
    <source>
        <dbReference type="ARBA" id="ARBA00023015"/>
    </source>
</evidence>
<dbReference type="Gene3D" id="1.10.8.430">
    <property type="entry name" value="Helical domain of apoptotic protease-activating factors"/>
    <property type="match status" value="1"/>
</dbReference>
<keyword evidence="5" id="KW-0804">Transcription</keyword>
<keyword evidence="2" id="KW-0677">Repeat</keyword>
<dbReference type="Gene3D" id="1.10.10.10">
    <property type="entry name" value="Winged helix-like DNA-binding domain superfamily/Winged helix DNA-binding domain"/>
    <property type="match status" value="1"/>
</dbReference>
<keyword evidence="3" id="KW-0805">Transcription regulation</keyword>
<dbReference type="Proteomes" id="UP001304298">
    <property type="component" value="Unassembled WGS sequence"/>
</dbReference>
<dbReference type="Pfam" id="PF00931">
    <property type="entry name" value="NB-ARC"/>
    <property type="match status" value="1"/>
</dbReference>
<evidence type="ECO:0000259" key="8">
    <source>
        <dbReference type="PROSITE" id="PS51755"/>
    </source>
</evidence>
<dbReference type="InterPro" id="IPR011990">
    <property type="entry name" value="TPR-like_helical_dom_sf"/>
</dbReference>
<dbReference type="Gene3D" id="1.25.40.10">
    <property type="entry name" value="Tetratricopeptide repeat domain"/>
    <property type="match status" value="2"/>
</dbReference>
<dbReference type="SUPFAM" id="SSF52540">
    <property type="entry name" value="P-loop containing nucleoside triphosphate hydrolases"/>
    <property type="match status" value="1"/>
</dbReference>
<dbReference type="Pfam" id="PF00486">
    <property type="entry name" value="Trans_reg_C"/>
    <property type="match status" value="1"/>
</dbReference>
<dbReference type="PRINTS" id="PR00364">
    <property type="entry name" value="DISEASERSIST"/>
</dbReference>
<evidence type="ECO:0000313" key="9">
    <source>
        <dbReference type="EMBL" id="MEA5363014.1"/>
    </source>
</evidence>
<dbReference type="InterPro" id="IPR005158">
    <property type="entry name" value="BTAD"/>
</dbReference>
<evidence type="ECO:0000313" key="10">
    <source>
        <dbReference type="Proteomes" id="UP001304298"/>
    </source>
</evidence>
<evidence type="ECO:0000256" key="6">
    <source>
        <dbReference type="PROSITE-ProRule" id="PRU01091"/>
    </source>
</evidence>
<evidence type="ECO:0000256" key="7">
    <source>
        <dbReference type="SAM" id="MobiDB-lite"/>
    </source>
</evidence>
<feature type="domain" description="OmpR/PhoB-type" evidence="8">
    <location>
        <begin position="1"/>
        <end position="98"/>
    </location>
</feature>
<dbReference type="Gene3D" id="3.40.50.300">
    <property type="entry name" value="P-loop containing nucleotide triphosphate hydrolases"/>
    <property type="match status" value="1"/>
</dbReference>